<keyword evidence="2" id="KW-0540">Nuclease</keyword>
<gene>
    <name evidence="2" type="ORF">IC608_17915</name>
</gene>
<organism evidence="2 3">
    <name type="scientific">Devosia oryzisoli</name>
    <dbReference type="NCBI Taxonomy" id="2774138"/>
    <lineage>
        <taxon>Bacteria</taxon>
        <taxon>Pseudomonadati</taxon>
        <taxon>Pseudomonadota</taxon>
        <taxon>Alphaproteobacteria</taxon>
        <taxon>Hyphomicrobiales</taxon>
        <taxon>Devosiaceae</taxon>
        <taxon>Devosia</taxon>
    </lineage>
</organism>
<dbReference type="AlphaFoldDB" id="A0A927FWQ1"/>
<comment type="caution">
    <text evidence="2">The sequence shown here is derived from an EMBL/GenBank/DDBJ whole genome shotgun (WGS) entry which is preliminary data.</text>
</comment>
<keyword evidence="2" id="KW-0255">Endonuclease</keyword>
<dbReference type="Proteomes" id="UP000654108">
    <property type="component" value="Unassembled WGS sequence"/>
</dbReference>
<name>A0A927FWQ1_9HYPH</name>
<dbReference type="InterPro" id="IPR003615">
    <property type="entry name" value="HNH_nuc"/>
</dbReference>
<evidence type="ECO:0000313" key="2">
    <source>
        <dbReference type="EMBL" id="MBD8067346.1"/>
    </source>
</evidence>
<accession>A0A927FWQ1</accession>
<evidence type="ECO:0000259" key="1">
    <source>
        <dbReference type="Pfam" id="PF13391"/>
    </source>
</evidence>
<keyword evidence="3" id="KW-1185">Reference proteome</keyword>
<protein>
    <submittedName>
        <fullName evidence="2">HNH endonuclease</fullName>
    </submittedName>
</protein>
<dbReference type="Gene3D" id="1.10.30.50">
    <property type="match status" value="1"/>
</dbReference>
<reference evidence="2" key="1">
    <citation type="submission" date="2020-09" db="EMBL/GenBank/DDBJ databases">
        <title>Genome seq and assembly of Devosia sp.</title>
        <authorList>
            <person name="Chhetri G."/>
        </authorList>
    </citation>
    <scope>NUCLEOTIDE SEQUENCE</scope>
    <source>
        <strain evidence="2">PTR5</strain>
    </source>
</reference>
<evidence type="ECO:0000313" key="3">
    <source>
        <dbReference type="Proteomes" id="UP000654108"/>
    </source>
</evidence>
<keyword evidence="2" id="KW-0378">Hydrolase</keyword>
<feature type="domain" description="HNH nuclease" evidence="1">
    <location>
        <begin position="111"/>
        <end position="165"/>
    </location>
</feature>
<dbReference type="Pfam" id="PF13391">
    <property type="entry name" value="HNH_2"/>
    <property type="match status" value="1"/>
</dbReference>
<proteinExistence type="predicted"/>
<dbReference type="EMBL" id="JACYFU010000012">
    <property type="protein sequence ID" value="MBD8067346.1"/>
    <property type="molecule type" value="Genomic_DNA"/>
</dbReference>
<dbReference type="GO" id="GO:0004519">
    <property type="term" value="F:endonuclease activity"/>
    <property type="evidence" value="ECO:0007669"/>
    <property type="project" value="UniProtKB-KW"/>
</dbReference>
<sequence>MTFDSRAPRFVLLRFDDLETFGPIAPSKGAEPLEANAYDPDGKVIFSYFSLGIRPLTAEDQNAYLRSRPYLSANEQPQSAFERERIEHGRQELVRDRQFRTRVLLAYGAKCALCGRDHGDPERGIYEVEACHLQAASRGGSDDITNAMAMCKHHHWAYDEGFFALSNDGDILRRADMARNMVEELRGHTRAYFPVDFNLWPKAANLMAHRSQFGFPESD</sequence>
<dbReference type="RefSeq" id="WP_191778339.1">
    <property type="nucleotide sequence ID" value="NZ_JACYFU010000012.1"/>
</dbReference>